<evidence type="ECO:0000313" key="6">
    <source>
        <dbReference type="Proteomes" id="UP001293254"/>
    </source>
</evidence>
<dbReference type="InterPro" id="IPR001005">
    <property type="entry name" value="SANT/Myb"/>
</dbReference>
<feature type="domain" description="Myb-like" evidence="4">
    <location>
        <begin position="9"/>
        <end position="49"/>
    </location>
</feature>
<dbReference type="GO" id="GO:0003677">
    <property type="term" value="F:DNA binding"/>
    <property type="evidence" value="ECO:0007669"/>
    <property type="project" value="UniProtKB-KW"/>
</dbReference>
<gene>
    <name evidence="5" type="ORF">Salat_2126100</name>
</gene>
<dbReference type="InterPro" id="IPR015495">
    <property type="entry name" value="Myb_TF_plants"/>
</dbReference>
<sequence>MVRGPSCEKIGLRKGPWSPKEDKILVAHIQRHGHANWRELPKQAALQSKLILAHKAPMFRRIPISVTSERCFSEISSGKMVVKNDKIEQSSEYFPQIDEHLWSDIEFPTDDDINYRTPQLEESNKTQFQISLPMESETNDVWYNLFTRDGEMTDLPAF</sequence>
<dbReference type="PANTHER" id="PTHR10641">
    <property type="entry name" value="MYB FAMILY TRANSCRIPTION FACTOR"/>
    <property type="match status" value="1"/>
</dbReference>
<reference evidence="5" key="2">
    <citation type="journal article" date="2024" name="Plant">
        <title>Genomic evolution and insights into agronomic trait innovations of Sesamum species.</title>
        <authorList>
            <person name="Miao H."/>
            <person name="Wang L."/>
            <person name="Qu L."/>
            <person name="Liu H."/>
            <person name="Sun Y."/>
            <person name="Le M."/>
            <person name="Wang Q."/>
            <person name="Wei S."/>
            <person name="Zheng Y."/>
            <person name="Lin W."/>
            <person name="Duan Y."/>
            <person name="Cao H."/>
            <person name="Xiong S."/>
            <person name="Wang X."/>
            <person name="Wei L."/>
            <person name="Li C."/>
            <person name="Ma Q."/>
            <person name="Ju M."/>
            <person name="Zhao R."/>
            <person name="Li G."/>
            <person name="Mu C."/>
            <person name="Tian Q."/>
            <person name="Mei H."/>
            <person name="Zhang T."/>
            <person name="Gao T."/>
            <person name="Zhang H."/>
        </authorList>
    </citation>
    <scope>NUCLEOTIDE SEQUENCE</scope>
    <source>
        <strain evidence="5">3651</strain>
    </source>
</reference>
<evidence type="ECO:0000256" key="3">
    <source>
        <dbReference type="ARBA" id="ARBA00023242"/>
    </source>
</evidence>
<dbReference type="SUPFAM" id="SSF46689">
    <property type="entry name" value="Homeodomain-like"/>
    <property type="match status" value="1"/>
</dbReference>
<evidence type="ECO:0000256" key="1">
    <source>
        <dbReference type="ARBA" id="ARBA00004123"/>
    </source>
</evidence>
<organism evidence="5 6">
    <name type="scientific">Sesamum alatum</name>
    <dbReference type="NCBI Taxonomy" id="300844"/>
    <lineage>
        <taxon>Eukaryota</taxon>
        <taxon>Viridiplantae</taxon>
        <taxon>Streptophyta</taxon>
        <taxon>Embryophyta</taxon>
        <taxon>Tracheophyta</taxon>
        <taxon>Spermatophyta</taxon>
        <taxon>Magnoliopsida</taxon>
        <taxon>eudicotyledons</taxon>
        <taxon>Gunneridae</taxon>
        <taxon>Pentapetalae</taxon>
        <taxon>asterids</taxon>
        <taxon>lamiids</taxon>
        <taxon>Lamiales</taxon>
        <taxon>Pedaliaceae</taxon>
        <taxon>Sesamum</taxon>
    </lineage>
</organism>
<keyword evidence="6" id="KW-1185">Reference proteome</keyword>
<reference evidence="5" key="1">
    <citation type="submission" date="2020-06" db="EMBL/GenBank/DDBJ databases">
        <authorList>
            <person name="Li T."/>
            <person name="Hu X."/>
            <person name="Zhang T."/>
            <person name="Song X."/>
            <person name="Zhang H."/>
            <person name="Dai N."/>
            <person name="Sheng W."/>
            <person name="Hou X."/>
            <person name="Wei L."/>
        </authorList>
    </citation>
    <scope>NUCLEOTIDE SEQUENCE</scope>
    <source>
        <strain evidence="5">3651</strain>
        <tissue evidence="5">Leaf</tissue>
    </source>
</reference>
<dbReference type="PANTHER" id="PTHR10641:SF1413">
    <property type="entry name" value="MYB-RELATED PROTEIN MYB4"/>
    <property type="match status" value="1"/>
</dbReference>
<dbReference type="InterPro" id="IPR009057">
    <property type="entry name" value="Homeodomain-like_sf"/>
</dbReference>
<dbReference type="PROSITE" id="PS50090">
    <property type="entry name" value="MYB_LIKE"/>
    <property type="match status" value="1"/>
</dbReference>
<dbReference type="Gene3D" id="1.10.10.60">
    <property type="entry name" value="Homeodomain-like"/>
    <property type="match status" value="1"/>
</dbReference>
<name>A0AAE1Y134_9LAMI</name>
<dbReference type="Proteomes" id="UP001293254">
    <property type="component" value="Unassembled WGS sequence"/>
</dbReference>
<evidence type="ECO:0000313" key="5">
    <source>
        <dbReference type="EMBL" id="KAK4421755.1"/>
    </source>
</evidence>
<proteinExistence type="predicted"/>
<evidence type="ECO:0000259" key="4">
    <source>
        <dbReference type="PROSITE" id="PS50090"/>
    </source>
</evidence>
<dbReference type="Pfam" id="PF00249">
    <property type="entry name" value="Myb_DNA-binding"/>
    <property type="match status" value="1"/>
</dbReference>
<evidence type="ECO:0000256" key="2">
    <source>
        <dbReference type="ARBA" id="ARBA00023125"/>
    </source>
</evidence>
<dbReference type="AlphaFoldDB" id="A0AAE1Y134"/>
<keyword evidence="3" id="KW-0539">Nucleus</keyword>
<comment type="subcellular location">
    <subcellularLocation>
        <location evidence="1">Nucleus</location>
    </subcellularLocation>
</comment>
<keyword evidence="2" id="KW-0238">DNA-binding</keyword>
<dbReference type="CDD" id="cd00167">
    <property type="entry name" value="SANT"/>
    <property type="match status" value="1"/>
</dbReference>
<dbReference type="EMBL" id="JACGWO010000008">
    <property type="protein sequence ID" value="KAK4421755.1"/>
    <property type="molecule type" value="Genomic_DNA"/>
</dbReference>
<comment type="caution">
    <text evidence="5">The sequence shown here is derived from an EMBL/GenBank/DDBJ whole genome shotgun (WGS) entry which is preliminary data.</text>
</comment>
<dbReference type="GO" id="GO:0005634">
    <property type="term" value="C:nucleus"/>
    <property type="evidence" value="ECO:0007669"/>
    <property type="project" value="UniProtKB-SubCell"/>
</dbReference>
<accession>A0AAE1Y134</accession>
<protein>
    <submittedName>
        <fullName evidence="5">Transcription factor</fullName>
    </submittedName>
</protein>